<reference evidence="3 4" key="1">
    <citation type="journal article" date="2005" name="Nature">
        <title>Genomic sequence of the pathogenic and allergenic filamentous fungus Aspergillus fumigatus.</title>
        <authorList>
            <person name="Nierman W.C."/>
            <person name="Pain A."/>
            <person name="Anderson M.J."/>
            <person name="Wortman J.R."/>
            <person name="Kim H.S."/>
            <person name="Arroyo J."/>
            <person name="Berriman M."/>
            <person name="Abe K."/>
            <person name="Archer D.B."/>
            <person name="Bermejo C."/>
            <person name="Bennett J."/>
            <person name="Bowyer P."/>
            <person name="Chen D."/>
            <person name="Collins M."/>
            <person name="Coulsen R."/>
            <person name="Davies R."/>
            <person name="Dyer P.S."/>
            <person name="Farman M."/>
            <person name="Fedorova N."/>
            <person name="Fedorova N."/>
            <person name="Feldblyum T.V."/>
            <person name="Fischer R."/>
            <person name="Fosker N."/>
            <person name="Fraser A."/>
            <person name="Garcia J.L."/>
            <person name="Garcia M.J."/>
            <person name="Goble A."/>
            <person name="Goldman G.H."/>
            <person name="Gomi K."/>
            <person name="Griffith-Jones S."/>
            <person name="Gwilliam R."/>
            <person name="Haas B."/>
            <person name="Haas H."/>
            <person name="Harris D."/>
            <person name="Horiuchi H."/>
            <person name="Huang J."/>
            <person name="Humphray S."/>
            <person name="Jimenez J."/>
            <person name="Keller N."/>
            <person name="Khouri H."/>
            <person name="Kitamoto K."/>
            <person name="Kobayashi T."/>
            <person name="Konzack S."/>
            <person name="Kulkarni R."/>
            <person name="Kumagai T."/>
            <person name="Lafon A."/>
            <person name="Latge J.P."/>
            <person name="Li W."/>
            <person name="Lord A."/>
            <person name="Lu C."/>
            <person name="Majoros W.H."/>
            <person name="May G.S."/>
            <person name="Miller B.L."/>
            <person name="Mohamoud Y."/>
            <person name="Molina M."/>
            <person name="Monod M."/>
            <person name="Mouyna I."/>
            <person name="Mulligan S."/>
            <person name="Murphy L."/>
            <person name="O'Neil S."/>
            <person name="Paulsen I."/>
            <person name="Penalva M.A."/>
            <person name="Pertea M."/>
            <person name="Price C."/>
            <person name="Pritchard B.L."/>
            <person name="Quail M.A."/>
            <person name="Rabbinowitsch E."/>
            <person name="Rawlins N."/>
            <person name="Rajandream M.A."/>
            <person name="Reichard U."/>
            <person name="Renauld H."/>
            <person name="Robson G.D."/>
            <person name="Rodriguez de Cordoba S."/>
            <person name="Rodriguez-Pena J.M."/>
            <person name="Ronning C.M."/>
            <person name="Rutter S."/>
            <person name="Salzberg S.L."/>
            <person name="Sanchez M."/>
            <person name="Sanchez-Ferrero J.C."/>
            <person name="Saunders D."/>
            <person name="Seeger K."/>
            <person name="Squares R."/>
            <person name="Squares S."/>
            <person name="Takeuchi M."/>
            <person name="Tekaia F."/>
            <person name="Turner G."/>
            <person name="Vazquez de Aldana C.R."/>
            <person name="Weidman J."/>
            <person name="White O."/>
            <person name="Woodward J."/>
            <person name="Yu J.H."/>
            <person name="Fraser C."/>
            <person name="Galagan J.E."/>
            <person name="Asai K."/>
            <person name="Machida M."/>
            <person name="Hall N."/>
            <person name="Barrell B."/>
            <person name="Denning D.W."/>
        </authorList>
    </citation>
    <scope>NUCLEOTIDE SEQUENCE [LARGE SCALE GENOMIC DNA]</scope>
    <source>
        <strain evidence="3 4">Af293</strain>
    </source>
</reference>
<evidence type="ECO:0000256" key="1">
    <source>
        <dbReference type="SAM" id="MobiDB-lite"/>
    </source>
</evidence>
<feature type="region of interest" description="Disordered" evidence="1">
    <location>
        <begin position="126"/>
        <end position="153"/>
    </location>
</feature>
<gene>
    <name evidence="3" type="ORF">AFUA_5G00170</name>
</gene>
<dbReference type="RefSeq" id="XP_748323.2">
    <property type="nucleotide sequence ID" value="XM_743230.2"/>
</dbReference>
<dbReference type="AlphaFoldDB" id="Q4WDP2"/>
<organism evidence="3 4">
    <name type="scientific">Aspergillus fumigatus (strain ATCC MYA-4609 / CBS 101355 / FGSC A1100 / Af293)</name>
    <name type="common">Neosartorya fumigata</name>
    <dbReference type="NCBI Taxonomy" id="330879"/>
    <lineage>
        <taxon>Eukaryota</taxon>
        <taxon>Fungi</taxon>
        <taxon>Dikarya</taxon>
        <taxon>Ascomycota</taxon>
        <taxon>Pezizomycotina</taxon>
        <taxon>Eurotiomycetes</taxon>
        <taxon>Eurotiomycetidae</taxon>
        <taxon>Eurotiales</taxon>
        <taxon>Aspergillaceae</taxon>
        <taxon>Aspergillus</taxon>
        <taxon>Aspergillus subgen. Fumigati</taxon>
    </lineage>
</organism>
<keyword evidence="2" id="KW-0732">Signal</keyword>
<proteinExistence type="predicted"/>
<dbReference type="GeneID" id="3505579"/>
<dbReference type="VEuPathDB" id="FungiDB:Afu5g00170"/>
<keyword evidence="4" id="KW-1185">Reference proteome</keyword>
<accession>Q4WDP2</accession>
<dbReference type="KEGG" id="afm:AFUA_5G00170"/>
<evidence type="ECO:0000313" key="3">
    <source>
        <dbReference type="EMBL" id="EAL86285.2"/>
    </source>
</evidence>
<sequence length="200" mass="21177">MIGNLALLTWLVFSFLKFGSCFFIDGELNLYGFSPYPGDRTTETNTLTVSVHGLVHATASTFTHTSAVPSRTMSVADSISSTAPSSSISGASSLGWHPVAITLTKKPTPHWNYNITVAKSSAKYSSSTTPTLTVSTAESSTREASDMETSGFWQEQSTPTTITALSNNTMISSSADGSRSPLIFSAVMLFGVNLLTGVLL</sequence>
<protein>
    <submittedName>
        <fullName evidence="3">Extracellular serine threonine rich protein, putative</fullName>
    </submittedName>
</protein>
<feature type="signal peptide" evidence="2">
    <location>
        <begin position="1"/>
        <end position="21"/>
    </location>
</feature>
<feature type="compositionally biased region" description="Low complexity" evidence="1">
    <location>
        <begin position="126"/>
        <end position="139"/>
    </location>
</feature>
<dbReference type="HOGENOM" id="CLU_1229688_0_0_1"/>
<dbReference type="Proteomes" id="UP000002530">
    <property type="component" value="Unassembled WGS sequence"/>
</dbReference>
<feature type="chain" id="PRO_5004246006" evidence="2">
    <location>
        <begin position="22"/>
        <end position="200"/>
    </location>
</feature>
<comment type="caution">
    <text evidence="3">The sequence shown here is derived from an EMBL/GenBank/DDBJ whole genome shotgun (WGS) entry which is preliminary data.</text>
</comment>
<dbReference type="InParanoid" id="Q4WDP2"/>
<evidence type="ECO:0000313" key="4">
    <source>
        <dbReference type="Proteomes" id="UP000002530"/>
    </source>
</evidence>
<evidence type="ECO:0000256" key="2">
    <source>
        <dbReference type="SAM" id="SignalP"/>
    </source>
</evidence>
<name>Q4WDP2_ASPFU</name>
<dbReference type="EMBL" id="AAHF01000011">
    <property type="protein sequence ID" value="EAL86285.2"/>
    <property type="molecule type" value="Genomic_DNA"/>
</dbReference>